<evidence type="ECO:0000313" key="6">
    <source>
        <dbReference type="EMBL" id="KAF2097709.1"/>
    </source>
</evidence>
<gene>
    <name evidence="6" type="ORF">NA57DRAFT_40465</name>
</gene>
<dbReference type="Gene3D" id="3.50.50.60">
    <property type="entry name" value="FAD/NAD(P)-binding domain"/>
    <property type="match status" value="1"/>
</dbReference>
<reference evidence="6" key="1">
    <citation type="journal article" date="2020" name="Stud. Mycol.">
        <title>101 Dothideomycetes genomes: a test case for predicting lifestyles and emergence of pathogens.</title>
        <authorList>
            <person name="Haridas S."/>
            <person name="Albert R."/>
            <person name="Binder M."/>
            <person name="Bloem J."/>
            <person name="Labutti K."/>
            <person name="Salamov A."/>
            <person name="Andreopoulos B."/>
            <person name="Baker S."/>
            <person name="Barry K."/>
            <person name="Bills G."/>
            <person name="Bluhm B."/>
            <person name="Cannon C."/>
            <person name="Castanera R."/>
            <person name="Culley D."/>
            <person name="Daum C."/>
            <person name="Ezra D."/>
            <person name="Gonzalez J."/>
            <person name="Henrissat B."/>
            <person name="Kuo A."/>
            <person name="Liang C."/>
            <person name="Lipzen A."/>
            <person name="Lutzoni F."/>
            <person name="Magnuson J."/>
            <person name="Mondo S."/>
            <person name="Nolan M."/>
            <person name="Ohm R."/>
            <person name="Pangilinan J."/>
            <person name="Park H.-J."/>
            <person name="Ramirez L."/>
            <person name="Alfaro M."/>
            <person name="Sun H."/>
            <person name="Tritt A."/>
            <person name="Yoshinaga Y."/>
            <person name="Zwiers L.-H."/>
            <person name="Turgeon B."/>
            <person name="Goodwin S."/>
            <person name="Spatafora J."/>
            <person name="Crous P."/>
            <person name="Grigoriev I."/>
        </authorList>
    </citation>
    <scope>NUCLEOTIDE SEQUENCE</scope>
    <source>
        <strain evidence="6">CBS 133067</strain>
    </source>
</reference>
<dbReference type="InterPro" id="IPR002938">
    <property type="entry name" value="FAD-bd"/>
</dbReference>
<keyword evidence="4" id="KW-0472">Membrane</keyword>
<dbReference type="Proteomes" id="UP000799772">
    <property type="component" value="Unassembled WGS sequence"/>
</dbReference>
<keyword evidence="7" id="KW-1185">Reference proteome</keyword>
<evidence type="ECO:0000256" key="1">
    <source>
        <dbReference type="ARBA" id="ARBA00022630"/>
    </source>
</evidence>
<sequence>MPSKASDDFNIIIVGAGPSGLLLALLLAKQSIKVTILERSHEIDKQPRASFYSEPARHEFRRAGIMDDVKSKAFLASGVSWRHIDGTYICGIHSEGLPDDMRQVSLPLDELLPLIASHLEKYPSAEILLNHEVTGIGQDDKHAWVDVKTPDGEKKFSATYIIGCDGGNSKIRRELFGPGNFPGKTWDKQIVATNVYYPRLKEFNWTTSSNFMIDPKHFSMIAQISNDGMLRATYAEEGNLTREEMLVRQPEKYKAFVPGAPEPSEYKMVNFSPYKIHQRCAEKLRVGKFLLAADAAHLCNPFGGMGLTGGFADVGGLYDCLYGIYSGQADDSILDKYDEIRREKYWKVIDPISSGNIMRLWDPSPEAIGNDDFFNLLKKAEADKTGKMSRDMALGANTVMHDFTQYYRTKPAES</sequence>
<dbReference type="InterPro" id="IPR036188">
    <property type="entry name" value="FAD/NAD-bd_sf"/>
</dbReference>
<evidence type="ECO:0000313" key="7">
    <source>
        <dbReference type="Proteomes" id="UP000799772"/>
    </source>
</evidence>
<dbReference type="AlphaFoldDB" id="A0A9P4IBJ4"/>
<dbReference type="Gene3D" id="3.30.70.2450">
    <property type="match status" value="1"/>
</dbReference>
<organism evidence="6 7">
    <name type="scientific">Rhizodiscina lignyota</name>
    <dbReference type="NCBI Taxonomy" id="1504668"/>
    <lineage>
        <taxon>Eukaryota</taxon>
        <taxon>Fungi</taxon>
        <taxon>Dikarya</taxon>
        <taxon>Ascomycota</taxon>
        <taxon>Pezizomycotina</taxon>
        <taxon>Dothideomycetes</taxon>
        <taxon>Pleosporomycetidae</taxon>
        <taxon>Aulographales</taxon>
        <taxon>Rhizodiscinaceae</taxon>
        <taxon>Rhizodiscina</taxon>
    </lineage>
</organism>
<dbReference type="Pfam" id="PF01494">
    <property type="entry name" value="FAD_binding_3"/>
    <property type="match status" value="1"/>
</dbReference>
<dbReference type="PRINTS" id="PR00420">
    <property type="entry name" value="RNGMNOXGNASE"/>
</dbReference>
<keyword evidence="4" id="KW-0812">Transmembrane</keyword>
<keyword evidence="4" id="KW-1133">Transmembrane helix</keyword>
<dbReference type="PANTHER" id="PTHR43476">
    <property type="entry name" value="3-(3-HYDROXY-PHENYL)PROPIONATE/3-HYDROXYCINNAMIC ACID HYDROXYLASE"/>
    <property type="match status" value="1"/>
</dbReference>
<dbReference type="GO" id="GO:0019622">
    <property type="term" value="P:3-(3-hydroxy)phenylpropionate catabolic process"/>
    <property type="evidence" value="ECO:0007669"/>
    <property type="project" value="TreeGrafter"/>
</dbReference>
<keyword evidence="2" id="KW-0274">FAD</keyword>
<accession>A0A9P4IBJ4</accession>
<evidence type="ECO:0000256" key="3">
    <source>
        <dbReference type="ARBA" id="ARBA00023002"/>
    </source>
</evidence>
<dbReference type="SUPFAM" id="SSF51905">
    <property type="entry name" value="FAD/NAD(P)-binding domain"/>
    <property type="match status" value="1"/>
</dbReference>
<dbReference type="PANTHER" id="PTHR43476:SF3">
    <property type="entry name" value="FAD-BINDING MONOOXYGENASE"/>
    <property type="match status" value="1"/>
</dbReference>
<comment type="caution">
    <text evidence="6">The sequence shown here is derived from an EMBL/GenBank/DDBJ whole genome shotgun (WGS) entry which is preliminary data.</text>
</comment>
<protein>
    <submittedName>
        <fullName evidence="6">FAD/NAD(P)-binding domain-containing protein</fullName>
    </submittedName>
</protein>
<dbReference type="GO" id="GO:0071949">
    <property type="term" value="F:FAD binding"/>
    <property type="evidence" value="ECO:0007669"/>
    <property type="project" value="InterPro"/>
</dbReference>
<name>A0A9P4IBJ4_9PEZI</name>
<evidence type="ECO:0000256" key="4">
    <source>
        <dbReference type="SAM" id="Phobius"/>
    </source>
</evidence>
<keyword evidence="3" id="KW-0560">Oxidoreductase</keyword>
<dbReference type="OrthoDB" id="10016252at2759"/>
<dbReference type="GO" id="GO:0008688">
    <property type="term" value="F:3-(3-hydroxyphenyl)propionate hydroxylase activity"/>
    <property type="evidence" value="ECO:0007669"/>
    <property type="project" value="TreeGrafter"/>
</dbReference>
<keyword evidence="1" id="KW-0285">Flavoprotein</keyword>
<feature type="domain" description="FAD-binding" evidence="5">
    <location>
        <begin position="10"/>
        <end position="350"/>
    </location>
</feature>
<feature type="transmembrane region" description="Helical" evidence="4">
    <location>
        <begin position="9"/>
        <end position="28"/>
    </location>
</feature>
<dbReference type="EMBL" id="ML978127">
    <property type="protein sequence ID" value="KAF2097709.1"/>
    <property type="molecule type" value="Genomic_DNA"/>
</dbReference>
<evidence type="ECO:0000259" key="5">
    <source>
        <dbReference type="Pfam" id="PF01494"/>
    </source>
</evidence>
<dbReference type="InterPro" id="IPR050631">
    <property type="entry name" value="PheA/TfdB_FAD_monoxygenase"/>
</dbReference>
<proteinExistence type="predicted"/>
<evidence type="ECO:0000256" key="2">
    <source>
        <dbReference type="ARBA" id="ARBA00022827"/>
    </source>
</evidence>